<dbReference type="PROSITE" id="PS00217">
    <property type="entry name" value="SUGAR_TRANSPORT_2"/>
    <property type="match status" value="1"/>
</dbReference>
<feature type="transmembrane region" description="Helical" evidence="6">
    <location>
        <begin position="352"/>
        <end position="373"/>
    </location>
</feature>
<protein>
    <recommendedName>
        <fullName evidence="7">Major facilitator superfamily (MFS) profile domain-containing protein</fullName>
    </recommendedName>
</protein>
<evidence type="ECO:0000259" key="7">
    <source>
        <dbReference type="PROSITE" id="PS50850"/>
    </source>
</evidence>
<feature type="transmembrane region" description="Helical" evidence="6">
    <location>
        <begin position="413"/>
        <end position="433"/>
    </location>
</feature>
<feature type="compositionally biased region" description="Basic and acidic residues" evidence="5">
    <location>
        <begin position="450"/>
        <end position="464"/>
    </location>
</feature>
<feature type="transmembrane region" description="Helical" evidence="6">
    <location>
        <begin position="127"/>
        <end position="146"/>
    </location>
</feature>
<evidence type="ECO:0000256" key="1">
    <source>
        <dbReference type="ARBA" id="ARBA00004141"/>
    </source>
</evidence>
<feature type="transmembrane region" description="Helical" evidence="6">
    <location>
        <begin position="98"/>
        <end position="121"/>
    </location>
</feature>
<gene>
    <name evidence="8" type="ORF">OS493_027211</name>
</gene>
<dbReference type="Gene3D" id="1.20.1250.20">
    <property type="entry name" value="MFS general substrate transporter like domains"/>
    <property type="match status" value="1"/>
</dbReference>
<evidence type="ECO:0000256" key="5">
    <source>
        <dbReference type="SAM" id="MobiDB-lite"/>
    </source>
</evidence>
<feature type="transmembrane region" description="Helical" evidence="6">
    <location>
        <begin position="320"/>
        <end position="337"/>
    </location>
</feature>
<feature type="transmembrane region" description="Helical" evidence="6">
    <location>
        <begin position="66"/>
        <end position="86"/>
    </location>
</feature>
<proteinExistence type="predicted"/>
<feature type="region of interest" description="Disordered" evidence="5">
    <location>
        <begin position="440"/>
        <end position="471"/>
    </location>
</feature>
<dbReference type="InterPro" id="IPR005828">
    <property type="entry name" value="MFS_sugar_transport-like"/>
</dbReference>
<evidence type="ECO:0000256" key="3">
    <source>
        <dbReference type="ARBA" id="ARBA00022989"/>
    </source>
</evidence>
<dbReference type="EMBL" id="MU825897">
    <property type="protein sequence ID" value="KAJ7383548.1"/>
    <property type="molecule type" value="Genomic_DNA"/>
</dbReference>
<accession>A0A9X0D2Q4</accession>
<evidence type="ECO:0000256" key="2">
    <source>
        <dbReference type="ARBA" id="ARBA00022692"/>
    </source>
</evidence>
<dbReference type="InterPro" id="IPR036259">
    <property type="entry name" value="MFS_trans_sf"/>
</dbReference>
<feature type="transmembrane region" description="Helical" evidence="6">
    <location>
        <begin position="158"/>
        <end position="177"/>
    </location>
</feature>
<feature type="transmembrane region" description="Helical" evidence="6">
    <location>
        <begin position="183"/>
        <end position="201"/>
    </location>
</feature>
<feature type="domain" description="Major facilitator superfamily (MFS) profile" evidence="7">
    <location>
        <begin position="1"/>
        <end position="438"/>
    </location>
</feature>
<dbReference type="Proteomes" id="UP001163046">
    <property type="component" value="Unassembled WGS sequence"/>
</dbReference>
<dbReference type="GO" id="GO:0022857">
    <property type="term" value="F:transmembrane transporter activity"/>
    <property type="evidence" value="ECO:0007669"/>
    <property type="project" value="InterPro"/>
</dbReference>
<feature type="transmembrane region" description="Helical" evidence="6">
    <location>
        <begin position="289"/>
        <end position="313"/>
    </location>
</feature>
<keyword evidence="4 6" id="KW-0472">Membrane</keyword>
<keyword evidence="3 6" id="KW-1133">Transmembrane helix</keyword>
<comment type="subcellular location">
    <subcellularLocation>
        <location evidence="1">Membrane</location>
        <topology evidence="1">Multi-pass membrane protein</topology>
    </subcellularLocation>
</comment>
<dbReference type="PROSITE" id="PS00216">
    <property type="entry name" value="SUGAR_TRANSPORT_1"/>
    <property type="match status" value="1"/>
</dbReference>
<dbReference type="PANTHER" id="PTHR24064">
    <property type="entry name" value="SOLUTE CARRIER FAMILY 22 MEMBER"/>
    <property type="match status" value="1"/>
</dbReference>
<dbReference type="SUPFAM" id="SSF103473">
    <property type="entry name" value="MFS general substrate transporter"/>
    <property type="match status" value="1"/>
</dbReference>
<evidence type="ECO:0000256" key="4">
    <source>
        <dbReference type="ARBA" id="ARBA00023136"/>
    </source>
</evidence>
<dbReference type="AlphaFoldDB" id="A0A9X0D2Q4"/>
<evidence type="ECO:0000313" key="8">
    <source>
        <dbReference type="EMBL" id="KAJ7383548.1"/>
    </source>
</evidence>
<evidence type="ECO:0000313" key="9">
    <source>
        <dbReference type="Proteomes" id="UP001163046"/>
    </source>
</evidence>
<dbReference type="PROSITE" id="PS50850">
    <property type="entry name" value="MFS"/>
    <property type="match status" value="1"/>
</dbReference>
<evidence type="ECO:0000256" key="6">
    <source>
        <dbReference type="SAM" id="Phobius"/>
    </source>
</evidence>
<keyword evidence="2 6" id="KW-0812">Transmembrane</keyword>
<dbReference type="GO" id="GO:0016020">
    <property type="term" value="C:membrane"/>
    <property type="evidence" value="ECO:0007669"/>
    <property type="project" value="UniProtKB-SubCell"/>
</dbReference>
<organism evidence="8 9">
    <name type="scientific">Desmophyllum pertusum</name>
    <dbReference type="NCBI Taxonomy" id="174260"/>
    <lineage>
        <taxon>Eukaryota</taxon>
        <taxon>Metazoa</taxon>
        <taxon>Cnidaria</taxon>
        <taxon>Anthozoa</taxon>
        <taxon>Hexacorallia</taxon>
        <taxon>Scleractinia</taxon>
        <taxon>Caryophylliina</taxon>
        <taxon>Caryophylliidae</taxon>
        <taxon>Desmophyllum</taxon>
    </lineage>
</organism>
<sequence>MVMVFIASEPGWKCTNNSTCPFTETFSLGHDNYKFRCDIPREDWEFVDDFTSVVTEFDLVCDRGSLGFVSTSVIFAGFIAGSISVSTISDKFGRKLPLFVCGFFCCLFHFVSAFAPAFWVFALFRAIVGFMIGAYSIPMFVLATEFSGVQRRGIAGSIIWIGYELFIMVLAAIAYYIRDWRQLTIVTGFPGMLYVVGYYFIPESARWLLKRGRYTEAMELLSKVARLNGKKMPDGELCLPKVERLGDIRDLFSSLKMAHKTIGIWLMWFAVSFISWGISFSAPFLGGNIYVNVVISAVAAVPSYVVSAGLTVWVGRRKTLLVSFLFAAVGAIGALLLTDKAEHDKGYLAGKIFMSMFVAKFSSGVAFTIVYIYAAELFPTTLRNIAMGTSTAWARVSAFASAYAPLLLSVHRFLPFGIMAGLALGAAMLCMTLPETHNKPMIEDLSPDPEDQRNDKDENRNAKDGEDETLM</sequence>
<feature type="transmembrane region" description="Helical" evidence="6">
    <location>
        <begin position="262"/>
        <end position="283"/>
    </location>
</feature>
<name>A0A9X0D2Q4_9CNID</name>
<dbReference type="OrthoDB" id="5296287at2759"/>
<comment type="caution">
    <text evidence="8">The sequence shown here is derived from an EMBL/GenBank/DDBJ whole genome shotgun (WGS) entry which is preliminary data.</text>
</comment>
<dbReference type="InterPro" id="IPR020846">
    <property type="entry name" value="MFS_dom"/>
</dbReference>
<dbReference type="Pfam" id="PF00083">
    <property type="entry name" value="Sugar_tr"/>
    <property type="match status" value="1"/>
</dbReference>
<keyword evidence="9" id="KW-1185">Reference proteome</keyword>
<reference evidence="8" key="1">
    <citation type="submission" date="2023-01" db="EMBL/GenBank/DDBJ databases">
        <title>Genome assembly of the deep-sea coral Lophelia pertusa.</title>
        <authorList>
            <person name="Herrera S."/>
            <person name="Cordes E."/>
        </authorList>
    </citation>
    <scope>NUCLEOTIDE SEQUENCE</scope>
    <source>
        <strain evidence="8">USNM1676648</strain>
        <tissue evidence="8">Polyp</tissue>
    </source>
</reference>
<dbReference type="InterPro" id="IPR005829">
    <property type="entry name" value="Sugar_transporter_CS"/>
</dbReference>